<gene>
    <name evidence="2" type="ORF">AKJ44_02995</name>
</gene>
<dbReference type="Pfam" id="PF13518">
    <property type="entry name" value="HTH_28"/>
    <property type="match status" value="1"/>
</dbReference>
<dbReference type="Gene3D" id="1.10.260.40">
    <property type="entry name" value="lambda repressor-like DNA-binding domains"/>
    <property type="match status" value="1"/>
</dbReference>
<evidence type="ECO:0000313" key="2">
    <source>
        <dbReference type="EMBL" id="KXB01062.1"/>
    </source>
</evidence>
<keyword evidence="3" id="KW-1185">Reference proteome</keyword>
<dbReference type="PROSITE" id="PS50943">
    <property type="entry name" value="HTH_CROC1"/>
    <property type="match status" value="1"/>
</dbReference>
<organism evidence="2 3">
    <name type="scientific">candidate division MSBL1 archaeon SCGC-AAA261F17</name>
    <dbReference type="NCBI Taxonomy" id="1698274"/>
    <lineage>
        <taxon>Archaea</taxon>
        <taxon>Methanobacteriati</taxon>
        <taxon>Methanobacteriota</taxon>
        <taxon>candidate division MSBL1</taxon>
    </lineage>
</organism>
<dbReference type="InterPro" id="IPR055247">
    <property type="entry name" value="InsJ-like_HTH"/>
</dbReference>
<dbReference type="EMBL" id="LHXY01000055">
    <property type="protein sequence ID" value="KXB01062.1"/>
    <property type="molecule type" value="Genomic_DNA"/>
</dbReference>
<protein>
    <recommendedName>
        <fullName evidence="1">HTH cro/C1-type domain-containing protein</fullName>
    </recommendedName>
</protein>
<dbReference type="InterPro" id="IPR010982">
    <property type="entry name" value="Lambda_DNA-bd_dom_sf"/>
</dbReference>
<dbReference type="InterPro" id="IPR027434">
    <property type="entry name" value="Homing_endonucl"/>
</dbReference>
<sequence length="421" mass="48904">MSSFTLKESTLKDCPVPPIWTTDPHGKIFVYEGVLGKLRRLLQQVDSGDLSQSETAKIIGVSRRTLRDWKSGRSEPKVFTDDEFRFTKTNLYWLGLFLSDGHLRRNGSQYSYTWQIGSCNPFQGYWYPQFVQKYSSIFQHKPTESKTYMKFSKTSGTWAFYTNVSSVSPIFVKFLEKEGLVSPKENSLTTGFEKSPLLKNVGNDSLKILFQGLMDGDGTYNMINNGIHMSLSFDYTRNHARNIDSMPLVPTLLRNSKKEAFEFKEYEKNDVSEIRFAPSSLSKLREGSIERIVNQFEFMIEAAGYSIRPDKVHALISIVERLASPEYGEYRHCLDIQRRIRDAIRKSNLLKAVEELKKRYPKKDHFFKPFRPKWSDEFGSKRVWLSEAWDFFLLSENLSHDKYDSKENLDFSRGVPIDFAL</sequence>
<evidence type="ECO:0000259" key="1">
    <source>
        <dbReference type="PROSITE" id="PS50943"/>
    </source>
</evidence>
<accession>A0A133V3P3</accession>
<proteinExistence type="predicted"/>
<dbReference type="Gene3D" id="3.10.28.10">
    <property type="entry name" value="Homing endonucleases"/>
    <property type="match status" value="1"/>
</dbReference>
<comment type="caution">
    <text evidence="2">The sequence shown here is derived from an EMBL/GenBank/DDBJ whole genome shotgun (WGS) entry which is preliminary data.</text>
</comment>
<dbReference type="InterPro" id="IPR001387">
    <property type="entry name" value="Cro/C1-type_HTH"/>
</dbReference>
<evidence type="ECO:0000313" key="3">
    <source>
        <dbReference type="Proteomes" id="UP000070035"/>
    </source>
</evidence>
<dbReference type="CDD" id="cd00093">
    <property type="entry name" value="HTH_XRE"/>
    <property type="match status" value="1"/>
</dbReference>
<reference evidence="2 3" key="1">
    <citation type="journal article" date="2016" name="Sci. Rep.">
        <title>Metabolic traits of an uncultured archaeal lineage -MSBL1- from brine pools of the Red Sea.</title>
        <authorList>
            <person name="Mwirichia R."/>
            <person name="Alam I."/>
            <person name="Rashid M."/>
            <person name="Vinu M."/>
            <person name="Ba-Alawi W."/>
            <person name="Anthony Kamau A."/>
            <person name="Kamanda Ngugi D."/>
            <person name="Goker M."/>
            <person name="Klenk H.P."/>
            <person name="Bajic V."/>
            <person name="Stingl U."/>
        </authorList>
    </citation>
    <scope>NUCLEOTIDE SEQUENCE [LARGE SCALE GENOMIC DNA]</scope>
    <source>
        <strain evidence="2">SCGC-AAA261F17</strain>
    </source>
</reference>
<name>A0A133V3P3_9EURY</name>
<dbReference type="GO" id="GO:0003677">
    <property type="term" value="F:DNA binding"/>
    <property type="evidence" value="ECO:0007669"/>
    <property type="project" value="InterPro"/>
</dbReference>
<feature type="domain" description="HTH cro/C1-type" evidence="1">
    <location>
        <begin position="50"/>
        <end position="80"/>
    </location>
</feature>
<dbReference type="AlphaFoldDB" id="A0A133V3P3"/>
<dbReference type="Proteomes" id="UP000070035">
    <property type="component" value="Unassembled WGS sequence"/>
</dbReference>